<feature type="compositionally biased region" description="Basic and acidic residues" evidence="2">
    <location>
        <begin position="238"/>
        <end position="248"/>
    </location>
</feature>
<dbReference type="OrthoDB" id="47007at2759"/>
<accession>A0A423WWB3</accession>
<feature type="region of interest" description="Disordered" evidence="2">
    <location>
        <begin position="238"/>
        <end position="285"/>
    </location>
</feature>
<reference evidence="3 4" key="1">
    <citation type="submission" date="2015-09" db="EMBL/GenBank/DDBJ databases">
        <title>Host preference determinants of Valsa canker pathogens revealed by comparative genomics.</title>
        <authorList>
            <person name="Yin Z."/>
            <person name="Huang L."/>
        </authorList>
    </citation>
    <scope>NUCLEOTIDE SEQUENCE [LARGE SCALE GENOMIC DNA]</scope>
    <source>
        <strain evidence="3 4">03-1</strain>
    </source>
</reference>
<evidence type="ECO:0000256" key="1">
    <source>
        <dbReference type="SAM" id="Coils"/>
    </source>
</evidence>
<feature type="coiled-coil region" evidence="1">
    <location>
        <begin position="327"/>
        <end position="372"/>
    </location>
</feature>
<comment type="caution">
    <text evidence="3">The sequence shown here is derived from an EMBL/GenBank/DDBJ whole genome shotgun (WGS) entry which is preliminary data.</text>
</comment>
<name>A0A423WWB3_9PEZI</name>
<evidence type="ECO:0000256" key="2">
    <source>
        <dbReference type="SAM" id="MobiDB-lite"/>
    </source>
</evidence>
<evidence type="ECO:0000313" key="4">
    <source>
        <dbReference type="Proteomes" id="UP000283895"/>
    </source>
</evidence>
<keyword evidence="1" id="KW-0175">Coiled coil</keyword>
<dbReference type="STRING" id="356882.A0A423WWB3"/>
<evidence type="ECO:0000313" key="3">
    <source>
        <dbReference type="EMBL" id="ROW07757.1"/>
    </source>
</evidence>
<keyword evidence="4" id="KW-1185">Reference proteome</keyword>
<protein>
    <submittedName>
        <fullName evidence="3">Uncharacterized protein</fullName>
    </submittedName>
</protein>
<organism evidence="3 4">
    <name type="scientific">Cytospora schulzeri</name>
    <dbReference type="NCBI Taxonomy" id="448051"/>
    <lineage>
        <taxon>Eukaryota</taxon>
        <taxon>Fungi</taxon>
        <taxon>Dikarya</taxon>
        <taxon>Ascomycota</taxon>
        <taxon>Pezizomycotina</taxon>
        <taxon>Sordariomycetes</taxon>
        <taxon>Sordariomycetidae</taxon>
        <taxon>Diaporthales</taxon>
        <taxon>Cytosporaceae</taxon>
        <taxon>Cytospora</taxon>
    </lineage>
</organism>
<dbReference type="EMBL" id="LKEA01000007">
    <property type="protein sequence ID" value="ROW07757.1"/>
    <property type="molecule type" value="Genomic_DNA"/>
</dbReference>
<dbReference type="AlphaFoldDB" id="A0A423WWB3"/>
<dbReference type="Proteomes" id="UP000283895">
    <property type="component" value="Unassembled WGS sequence"/>
</dbReference>
<gene>
    <name evidence="3" type="ORF">VMCG_03436</name>
</gene>
<proteinExistence type="predicted"/>
<sequence length="415" mass="45448">MAAPAPAPISTSSSSNTINIRETPAVVGWAAQAVEGQAQTDADTVTANTYLARSSNSSPITFSLFFDPSSNAAFFKLRATILLRDSSRDKIQTSLSLFIYPEHVVSLVHDQSSTLSQDVAAVTSKKLSGCRTTCLRFTLSKPASLIAPLHMPLAPRSKKDAHVLRSLRMLANTTVLAVHFAHEALPTSELISLACNAAATNALKSSTNHGDLSQLYGGQGGKVTEDPLQDWPVRFAKDEQDPAAREASTESPPSYDELVANSPPPPHPARSLKRPRTSPEYAEGELDQPDVMGICRKAVADQMALIRGDLRDEIRREVKAQLGELENGLIDRVNKRLEEQIADLREDLTGQADRTEERIDEVERHMDGLIDEGIEDRVLGVKIDMQDFVKGEMANVEDTIIKHFEDGKISLQFER</sequence>